<dbReference type="InterPro" id="IPR011335">
    <property type="entry name" value="Restrct_endonuc-II-like"/>
</dbReference>
<dbReference type="Pfam" id="PF14338">
    <property type="entry name" value="Mrr_N"/>
    <property type="match status" value="1"/>
</dbReference>
<protein>
    <submittedName>
        <fullName evidence="4">Restriction endonuclease</fullName>
    </submittedName>
</protein>
<dbReference type="GO" id="GO:0009307">
    <property type="term" value="P:DNA restriction-modification system"/>
    <property type="evidence" value="ECO:0007669"/>
    <property type="project" value="InterPro"/>
</dbReference>
<dbReference type="PANTHER" id="PTHR30015">
    <property type="entry name" value="MRR RESTRICTION SYSTEM PROTEIN"/>
    <property type="match status" value="1"/>
</dbReference>
<evidence type="ECO:0000259" key="3">
    <source>
        <dbReference type="Pfam" id="PF14338"/>
    </source>
</evidence>
<evidence type="ECO:0000256" key="1">
    <source>
        <dbReference type="ARBA" id="ARBA00022801"/>
    </source>
</evidence>
<dbReference type="Pfam" id="PF04471">
    <property type="entry name" value="Mrr_cat"/>
    <property type="match status" value="1"/>
</dbReference>
<keyword evidence="1" id="KW-0378">Hydrolase</keyword>
<feature type="domain" description="Restriction endonuclease type IV Mrr" evidence="2">
    <location>
        <begin position="161"/>
        <end position="279"/>
    </location>
</feature>
<dbReference type="GO" id="GO:0003677">
    <property type="term" value="F:DNA binding"/>
    <property type="evidence" value="ECO:0007669"/>
    <property type="project" value="InterPro"/>
</dbReference>
<dbReference type="Proteomes" id="UP000571018">
    <property type="component" value="Unassembled WGS sequence"/>
</dbReference>
<dbReference type="GO" id="GO:0015666">
    <property type="term" value="F:restriction endodeoxyribonuclease activity"/>
    <property type="evidence" value="ECO:0007669"/>
    <property type="project" value="TreeGrafter"/>
</dbReference>
<dbReference type="InterPro" id="IPR052906">
    <property type="entry name" value="Type_IV_Methyl-Rstrct_Enzyme"/>
</dbReference>
<reference evidence="4 5" key="1">
    <citation type="submission" date="2020-06" db="EMBL/GenBank/DDBJ databases">
        <title>Reclassification of Facklamia ignava, Facklamia soureckii and Facklami tabacinasalis as Falseniella iganva gen. nov., comb. nov., Hutsoniella ignava gen. nov., comb. nov., and Ruoffia tabacinasalis gen. nov., comb. nov and description of Ruoffia haltotolerans sp. nov., isolated from hypersaline Inland Sea of Qatar.</title>
        <authorList>
            <person name="Fotedar R."/>
            <person name="Sankaranarayanan K."/>
            <person name="Lawson P."/>
            <person name="Caldwell M."/>
            <person name="Zeyara A."/>
            <person name="Al Malki A."/>
            <person name="Ali M."/>
        </authorList>
    </citation>
    <scope>NUCLEOTIDE SEQUENCE [LARGE SCALE GENOMIC DNA]</scope>
    <source>
        <strain evidence="4 5">INB8</strain>
    </source>
</reference>
<keyword evidence="4" id="KW-0255">Endonuclease</keyword>
<keyword evidence="4" id="KW-0540">Nuclease</keyword>
<keyword evidence="5" id="KW-1185">Reference proteome</keyword>
<proteinExistence type="predicted"/>
<dbReference type="Gene3D" id="3.40.1350.10">
    <property type="match status" value="1"/>
</dbReference>
<sequence length="303" mass="34978">MDELTTSDREDLIMKAVIKSLNDLGGVAERKDIKRDIYDNSKLIPEDYIDYTRESKKTGTKYKPFNYQFNFAIKYLLLADFVRYPKKGEVELTEKGRKVNLEIFDPLTEVRVLSEPAMKEESQKRKAKKEITEATEIEVEEEVLDSEGIEEVWRGQLNEALKKMSPEKFEMFARGLMKRMGIELDKEIGIQTTADGGLDGFGYITADDFRTTRVALQAKRWEGKVSSPEIDKFRGAMDKYNAEYGIYITTSDYTRSAIEASRIGTRVITLINGDDICDLVAKYEFYVTPVTTYELNDFYFEEE</sequence>
<dbReference type="EMBL" id="JACAOA010000044">
    <property type="protein sequence ID" value="MBA5730183.1"/>
    <property type="molecule type" value="Genomic_DNA"/>
</dbReference>
<evidence type="ECO:0000313" key="4">
    <source>
        <dbReference type="EMBL" id="MBA5730183.1"/>
    </source>
</evidence>
<dbReference type="InterPro" id="IPR007560">
    <property type="entry name" value="Restrct_endonuc_IV_Mrr"/>
</dbReference>
<gene>
    <name evidence="4" type="ORF">HW423_10350</name>
</gene>
<organism evidence="4 5">
    <name type="scientific">Ruoffia halotolerans</name>
    <dbReference type="NCBI Taxonomy" id="2748684"/>
    <lineage>
        <taxon>Bacteria</taxon>
        <taxon>Bacillati</taxon>
        <taxon>Bacillota</taxon>
        <taxon>Bacilli</taxon>
        <taxon>Lactobacillales</taxon>
        <taxon>Aerococcaceae</taxon>
        <taxon>Ruoffia</taxon>
    </lineage>
</organism>
<name>A0A839A907_9LACT</name>
<dbReference type="AlphaFoldDB" id="A0A839A907"/>
<dbReference type="SUPFAM" id="SSF52980">
    <property type="entry name" value="Restriction endonuclease-like"/>
    <property type="match status" value="1"/>
</dbReference>
<evidence type="ECO:0000313" key="5">
    <source>
        <dbReference type="Proteomes" id="UP000571018"/>
    </source>
</evidence>
<comment type="caution">
    <text evidence="4">The sequence shown here is derived from an EMBL/GenBank/DDBJ whole genome shotgun (WGS) entry which is preliminary data.</text>
</comment>
<dbReference type="InterPro" id="IPR025745">
    <property type="entry name" value="Mrr-like_N_dom"/>
</dbReference>
<dbReference type="InterPro" id="IPR011856">
    <property type="entry name" value="tRNA_endonuc-like_dom_sf"/>
</dbReference>
<feature type="domain" description="Restriction system protein Mrr-like N-terminal" evidence="3">
    <location>
        <begin position="13"/>
        <end position="99"/>
    </location>
</feature>
<evidence type="ECO:0000259" key="2">
    <source>
        <dbReference type="Pfam" id="PF04471"/>
    </source>
</evidence>
<dbReference type="PANTHER" id="PTHR30015:SF7">
    <property type="entry name" value="TYPE IV METHYL-DIRECTED RESTRICTION ENZYME ECOKMRR"/>
    <property type="match status" value="1"/>
</dbReference>
<accession>A0A839A907</accession>